<dbReference type="STRING" id="57577.A0A2K3P0L0"/>
<dbReference type="PANTHER" id="PTHR36805:SF7">
    <property type="entry name" value="AGENET DOMAIN-CONTAINING PROTEIN"/>
    <property type="match status" value="1"/>
</dbReference>
<dbReference type="EMBL" id="ASHM01002752">
    <property type="protein sequence ID" value="PNY08811.1"/>
    <property type="molecule type" value="Genomic_DNA"/>
</dbReference>
<evidence type="ECO:0000313" key="3">
    <source>
        <dbReference type="Proteomes" id="UP000236291"/>
    </source>
</evidence>
<proteinExistence type="predicted"/>
<feature type="domain" description="Agenet" evidence="1">
    <location>
        <begin position="30"/>
        <end position="90"/>
    </location>
</feature>
<evidence type="ECO:0000313" key="2">
    <source>
        <dbReference type="EMBL" id="PNY08811.1"/>
    </source>
</evidence>
<dbReference type="PANTHER" id="PTHR36805">
    <property type="entry name" value="AGENET DOMAIN-CONTAINING PROTEIN"/>
    <property type="match status" value="1"/>
</dbReference>
<reference evidence="2 3" key="1">
    <citation type="journal article" date="2014" name="Am. J. Bot.">
        <title>Genome assembly and annotation for red clover (Trifolium pratense; Fabaceae).</title>
        <authorList>
            <person name="Istvanek J."/>
            <person name="Jaros M."/>
            <person name="Krenek A."/>
            <person name="Repkova J."/>
        </authorList>
    </citation>
    <scope>NUCLEOTIDE SEQUENCE [LARGE SCALE GENOMIC DNA]</scope>
    <source>
        <strain evidence="3">cv. Tatra</strain>
        <tissue evidence="2">Young leaves</tissue>
    </source>
</reference>
<name>A0A2K3P0L0_TRIPR</name>
<evidence type="ECO:0000259" key="1">
    <source>
        <dbReference type="SMART" id="SM00743"/>
    </source>
</evidence>
<dbReference type="SMART" id="SM00743">
    <property type="entry name" value="Agenet"/>
    <property type="match status" value="1"/>
</dbReference>
<organism evidence="2 3">
    <name type="scientific">Trifolium pratense</name>
    <name type="common">Red clover</name>
    <dbReference type="NCBI Taxonomy" id="57577"/>
    <lineage>
        <taxon>Eukaryota</taxon>
        <taxon>Viridiplantae</taxon>
        <taxon>Streptophyta</taxon>
        <taxon>Embryophyta</taxon>
        <taxon>Tracheophyta</taxon>
        <taxon>Spermatophyta</taxon>
        <taxon>Magnoliopsida</taxon>
        <taxon>eudicotyledons</taxon>
        <taxon>Gunneridae</taxon>
        <taxon>Pentapetalae</taxon>
        <taxon>rosids</taxon>
        <taxon>fabids</taxon>
        <taxon>Fabales</taxon>
        <taxon>Fabaceae</taxon>
        <taxon>Papilionoideae</taxon>
        <taxon>50 kb inversion clade</taxon>
        <taxon>NPAAA clade</taxon>
        <taxon>Hologalegina</taxon>
        <taxon>IRL clade</taxon>
        <taxon>Trifolieae</taxon>
        <taxon>Trifolium</taxon>
    </lineage>
</organism>
<reference evidence="2 3" key="2">
    <citation type="journal article" date="2017" name="Front. Plant Sci.">
        <title>Gene Classification and Mining of Molecular Markers Useful in Red Clover (Trifolium pratense) Breeding.</title>
        <authorList>
            <person name="Istvanek J."/>
            <person name="Dluhosova J."/>
            <person name="Dluhos P."/>
            <person name="Patkova L."/>
            <person name="Nedelnik J."/>
            <person name="Repkova J."/>
        </authorList>
    </citation>
    <scope>NUCLEOTIDE SEQUENCE [LARGE SCALE GENOMIC DNA]</scope>
    <source>
        <strain evidence="3">cv. Tatra</strain>
        <tissue evidence="2">Young leaves</tissue>
    </source>
</reference>
<comment type="caution">
    <text evidence="2">The sequence shown here is derived from an EMBL/GenBank/DDBJ whole genome shotgun (WGS) entry which is preliminary data.</text>
</comment>
<dbReference type="InterPro" id="IPR014002">
    <property type="entry name" value="Agenet_dom_plant"/>
</dbReference>
<feature type="non-terminal residue" evidence="2">
    <location>
        <position position="325"/>
    </location>
</feature>
<gene>
    <name evidence="2" type="ORF">L195_g005347</name>
</gene>
<protein>
    <submittedName>
        <fullName evidence="2">Agenet domain-containing protein</fullName>
    </submittedName>
</protein>
<sequence>MVRPCYPTIYRKSEKLDVNTISEVIVIVDDAWKVGDLVDWFSDGCYWCGTVTEVFGDDKVQVDLLPHPLGEGDTYKALTKDLRPSLDWSPEKGWTVRMPTAVVARSSTKAELAWFQSLLYVLGVKYIVPRVFNDMSTVSLFHVPIFHACTKHMELDLMFAGCRCPARIMNPENSDSNVLGRILCFLDLCSRSNSQSELGDVVNINAAKDVAVDVGQPSYTSAERREQRNSVGNGVNIEKFASNKNGGTCVSSSHITDSSIENFESTAINSGYHDEYPTKKMKINTGLRLNSMFSNTTESGILDLEELLNRIKWLRSMMKCEIPLS</sequence>
<dbReference type="AlphaFoldDB" id="A0A2K3P0L0"/>
<accession>A0A2K3P0L0</accession>
<dbReference type="Proteomes" id="UP000236291">
    <property type="component" value="Unassembled WGS sequence"/>
</dbReference>